<organism evidence="3 4">
    <name type="scientific">Gongylonema pulchrum</name>
    <dbReference type="NCBI Taxonomy" id="637853"/>
    <lineage>
        <taxon>Eukaryota</taxon>
        <taxon>Metazoa</taxon>
        <taxon>Ecdysozoa</taxon>
        <taxon>Nematoda</taxon>
        <taxon>Chromadorea</taxon>
        <taxon>Rhabditida</taxon>
        <taxon>Spirurina</taxon>
        <taxon>Spiruromorpha</taxon>
        <taxon>Spiruroidea</taxon>
        <taxon>Gongylonematidae</taxon>
        <taxon>Gongylonema</taxon>
    </lineage>
</organism>
<keyword evidence="2" id="KW-1133">Transmembrane helix</keyword>
<evidence type="ECO:0008006" key="5">
    <source>
        <dbReference type="Google" id="ProtNLM"/>
    </source>
</evidence>
<keyword evidence="2" id="KW-0812">Transmembrane</keyword>
<keyword evidence="4" id="KW-1185">Reference proteome</keyword>
<feature type="coiled-coil region" evidence="1">
    <location>
        <begin position="134"/>
        <end position="214"/>
    </location>
</feature>
<keyword evidence="2" id="KW-0472">Membrane</keyword>
<gene>
    <name evidence="3" type="ORF">GPUH_LOCUS21090</name>
</gene>
<sequence>MAASATFCYTENKDLVYGGIFIRCQGVFWIIRFCDSFVVPSNYSIFFFSNYSIFLFKELFETGSDRSQLRSNVMDNEIETLKTKLEKAESEKLAVAQLARDILLKDEEKDQRLATLGEENLQQSRDIARLQALLTSRDEYLAEMENEIAKLQNEVATLNDKKSSYLVELEQKISSLHAQVTEKNAILSDTGQKVLQLKKNLAAKERELEEALKKTPEKFSVTETPNSDREKNMFSIKLVCFSFFVKKPRIVTRILFFFLLSLSLSVFFCSPVWVGICGFL</sequence>
<reference evidence="3 4" key="1">
    <citation type="submission" date="2018-11" db="EMBL/GenBank/DDBJ databases">
        <authorList>
            <consortium name="Pathogen Informatics"/>
        </authorList>
    </citation>
    <scope>NUCLEOTIDE SEQUENCE [LARGE SCALE GENOMIC DNA]</scope>
</reference>
<feature type="transmembrane region" description="Helical" evidence="2">
    <location>
        <begin position="254"/>
        <end position="276"/>
    </location>
</feature>
<evidence type="ECO:0000313" key="3">
    <source>
        <dbReference type="EMBL" id="VDN37473.1"/>
    </source>
</evidence>
<dbReference type="Proteomes" id="UP000271098">
    <property type="component" value="Unassembled WGS sequence"/>
</dbReference>
<dbReference type="AlphaFoldDB" id="A0A3P7NK61"/>
<feature type="coiled-coil region" evidence="1">
    <location>
        <begin position="71"/>
        <end position="98"/>
    </location>
</feature>
<proteinExistence type="predicted"/>
<evidence type="ECO:0000256" key="2">
    <source>
        <dbReference type="SAM" id="Phobius"/>
    </source>
</evidence>
<evidence type="ECO:0000256" key="1">
    <source>
        <dbReference type="SAM" id="Coils"/>
    </source>
</evidence>
<protein>
    <recommendedName>
        <fullName evidence="5">Hook C-terminal domain-containing protein</fullName>
    </recommendedName>
</protein>
<evidence type="ECO:0000313" key="4">
    <source>
        <dbReference type="Proteomes" id="UP000271098"/>
    </source>
</evidence>
<keyword evidence="1" id="KW-0175">Coiled coil</keyword>
<accession>A0A3P7NK61</accession>
<dbReference type="EMBL" id="UYRT01091810">
    <property type="protein sequence ID" value="VDN37473.1"/>
    <property type="molecule type" value="Genomic_DNA"/>
</dbReference>
<name>A0A3P7NK61_9BILA</name>